<dbReference type="Proteomes" id="UP000829925">
    <property type="component" value="Chromosome"/>
</dbReference>
<organism evidence="1 2">
    <name type="scientific">Hymenobacter aerilatus</name>
    <dbReference type="NCBI Taxonomy" id="2932251"/>
    <lineage>
        <taxon>Bacteria</taxon>
        <taxon>Pseudomonadati</taxon>
        <taxon>Bacteroidota</taxon>
        <taxon>Cytophagia</taxon>
        <taxon>Cytophagales</taxon>
        <taxon>Hymenobacteraceae</taxon>
        <taxon>Hymenobacter</taxon>
    </lineage>
</organism>
<reference evidence="1 2" key="1">
    <citation type="submission" date="2022-04" db="EMBL/GenBank/DDBJ databases">
        <title>Hymenobacter sp. isolated from the air.</title>
        <authorList>
            <person name="Won M."/>
            <person name="Lee C.-M."/>
            <person name="Woen H.-Y."/>
            <person name="Kwon S.-W."/>
        </authorList>
    </citation>
    <scope>NUCLEOTIDE SEQUENCE [LARGE SCALE GENOMIC DNA]</scope>
    <source>
        <strain evidence="2">5413 J-13</strain>
    </source>
</reference>
<evidence type="ECO:0000313" key="2">
    <source>
        <dbReference type="Proteomes" id="UP000829925"/>
    </source>
</evidence>
<accession>A0A8T9SZX3</accession>
<name>A0A8T9SZX3_9BACT</name>
<proteinExistence type="predicted"/>
<dbReference type="KEGG" id="haei:MUN82_10070"/>
<evidence type="ECO:0000313" key="1">
    <source>
        <dbReference type="EMBL" id="UOR07425.1"/>
    </source>
</evidence>
<protein>
    <submittedName>
        <fullName evidence="1">Uncharacterized protein</fullName>
    </submittedName>
</protein>
<dbReference type="EMBL" id="CP095053">
    <property type="protein sequence ID" value="UOR07425.1"/>
    <property type="molecule type" value="Genomic_DNA"/>
</dbReference>
<dbReference type="AlphaFoldDB" id="A0A8T9SZX3"/>
<dbReference type="RefSeq" id="WP_245097160.1">
    <property type="nucleotide sequence ID" value="NZ_CP095053.1"/>
</dbReference>
<sequence length="70" mass="7965">MKTGDQITLGMLSDFKFNQETTLKFQAWAALDALDEGMSEDDVLLIFGLSVAQLHPFIMSWQRECSLMYS</sequence>
<gene>
    <name evidence="1" type="ORF">MUN82_10070</name>
</gene>
<keyword evidence="2" id="KW-1185">Reference proteome</keyword>